<comment type="caution">
    <text evidence="6">The sequence shown here is derived from an EMBL/GenBank/DDBJ whole genome shotgun (WGS) entry which is preliminary data.</text>
</comment>
<dbReference type="Proteomes" id="UP000053937">
    <property type="component" value="Unassembled WGS sequence"/>
</dbReference>
<dbReference type="OrthoDB" id="5296761at2"/>
<keyword evidence="7" id="KW-1185">Reference proteome</keyword>
<organism evidence="6 7">
    <name type="scientific">Chlorobium limicola</name>
    <dbReference type="NCBI Taxonomy" id="1092"/>
    <lineage>
        <taxon>Bacteria</taxon>
        <taxon>Pseudomonadati</taxon>
        <taxon>Chlorobiota</taxon>
        <taxon>Chlorobiia</taxon>
        <taxon>Chlorobiales</taxon>
        <taxon>Chlorobiaceae</taxon>
        <taxon>Chlorobium/Pelodictyon group</taxon>
        <taxon>Chlorobium</taxon>
    </lineage>
</organism>
<comment type="similarity">
    <text evidence="1 5">Belongs to the universal ribosomal protein uL29 family.</text>
</comment>
<dbReference type="SUPFAM" id="SSF46561">
    <property type="entry name" value="Ribosomal protein L29 (L29p)"/>
    <property type="match status" value="1"/>
</dbReference>
<dbReference type="PROSITE" id="PS00579">
    <property type="entry name" value="RIBOSOMAL_L29"/>
    <property type="match status" value="1"/>
</dbReference>
<sequence length="68" mass="8049">MKKYEIAAMTRQELIDRIVQLEDRLADINFYKVIELPQNPMVFRNSRRDIARMKTMLHKLNAAEAGQD</sequence>
<evidence type="ECO:0000256" key="1">
    <source>
        <dbReference type="ARBA" id="ARBA00009254"/>
    </source>
</evidence>
<dbReference type="InterPro" id="IPR036049">
    <property type="entry name" value="Ribosomal_uL29_sf"/>
</dbReference>
<evidence type="ECO:0000256" key="2">
    <source>
        <dbReference type="ARBA" id="ARBA00022980"/>
    </source>
</evidence>
<proteinExistence type="inferred from homology"/>
<reference evidence="6 7" key="1">
    <citation type="submission" date="2015-10" db="EMBL/GenBank/DDBJ databases">
        <title>Draft Genome Sequence of Chlorobium limicola strain Frasassi Growing under Artificial Lighting in the Frasassi Cave System.</title>
        <authorList>
            <person name="Mansor M."/>
            <person name="Macalady J."/>
        </authorList>
    </citation>
    <scope>NUCLEOTIDE SEQUENCE [LARGE SCALE GENOMIC DNA]</scope>
    <source>
        <strain evidence="6 7">Frasassi</strain>
    </source>
</reference>
<dbReference type="EMBL" id="LMBR01000170">
    <property type="protein sequence ID" value="KUL24559.1"/>
    <property type="molecule type" value="Genomic_DNA"/>
</dbReference>
<dbReference type="RefSeq" id="WP_059139202.1">
    <property type="nucleotide sequence ID" value="NZ_LMBR01000170.1"/>
</dbReference>
<dbReference type="GO" id="GO:0006412">
    <property type="term" value="P:translation"/>
    <property type="evidence" value="ECO:0007669"/>
    <property type="project" value="UniProtKB-UniRule"/>
</dbReference>
<gene>
    <name evidence="5" type="primary">rpmC</name>
    <name evidence="6" type="ORF">ASB62_06885</name>
</gene>
<dbReference type="Gene3D" id="1.10.287.310">
    <property type="match status" value="1"/>
</dbReference>
<dbReference type="AlphaFoldDB" id="A0A101JD22"/>
<evidence type="ECO:0000256" key="4">
    <source>
        <dbReference type="ARBA" id="ARBA00035204"/>
    </source>
</evidence>
<keyword evidence="3 5" id="KW-0687">Ribonucleoprotein</keyword>
<dbReference type="GO" id="GO:1990904">
    <property type="term" value="C:ribonucleoprotein complex"/>
    <property type="evidence" value="ECO:0007669"/>
    <property type="project" value="UniProtKB-KW"/>
</dbReference>
<dbReference type="Pfam" id="PF00831">
    <property type="entry name" value="Ribosomal_L29"/>
    <property type="match status" value="1"/>
</dbReference>
<dbReference type="InterPro" id="IPR001854">
    <property type="entry name" value="Ribosomal_uL29"/>
</dbReference>
<dbReference type="HAMAP" id="MF_00374">
    <property type="entry name" value="Ribosomal_uL29"/>
    <property type="match status" value="1"/>
</dbReference>
<protein>
    <recommendedName>
        <fullName evidence="4 5">Large ribosomal subunit protein uL29</fullName>
    </recommendedName>
</protein>
<accession>A0A101JD22</accession>
<dbReference type="NCBIfam" id="TIGR00012">
    <property type="entry name" value="L29"/>
    <property type="match status" value="1"/>
</dbReference>
<evidence type="ECO:0000313" key="6">
    <source>
        <dbReference type="EMBL" id="KUL24559.1"/>
    </source>
</evidence>
<name>A0A101JD22_CHLLI</name>
<dbReference type="GO" id="GO:0003735">
    <property type="term" value="F:structural constituent of ribosome"/>
    <property type="evidence" value="ECO:0007669"/>
    <property type="project" value="InterPro"/>
</dbReference>
<evidence type="ECO:0000256" key="3">
    <source>
        <dbReference type="ARBA" id="ARBA00023274"/>
    </source>
</evidence>
<dbReference type="InterPro" id="IPR018254">
    <property type="entry name" value="Ribosomal_uL29_CS"/>
</dbReference>
<dbReference type="GO" id="GO:0005840">
    <property type="term" value="C:ribosome"/>
    <property type="evidence" value="ECO:0007669"/>
    <property type="project" value="UniProtKB-KW"/>
</dbReference>
<evidence type="ECO:0000313" key="7">
    <source>
        <dbReference type="Proteomes" id="UP000053937"/>
    </source>
</evidence>
<keyword evidence="2 5" id="KW-0689">Ribosomal protein</keyword>
<evidence type="ECO:0000256" key="5">
    <source>
        <dbReference type="HAMAP-Rule" id="MF_00374"/>
    </source>
</evidence>